<protein>
    <recommendedName>
        <fullName evidence="3">Glycosyl transferase family 28 C-terminal domain-containing protein</fullName>
    </recommendedName>
</protein>
<dbReference type="Proteomes" id="UP000006365">
    <property type="component" value="Chromosome"/>
</dbReference>
<proteinExistence type="predicted"/>
<dbReference type="SUPFAM" id="SSF53756">
    <property type="entry name" value="UDP-Glycosyltransferase/glycogen phosphorylase"/>
    <property type="match status" value="1"/>
</dbReference>
<dbReference type="EMBL" id="CP002364">
    <property type="protein sequence ID" value="ADW16877.1"/>
    <property type="molecule type" value="Genomic_DNA"/>
</dbReference>
<sequence length="378" mass="41291">MDRAARGNTMGGTSGAARIGCCISGHGFGHATRAIAVMQALVARIEARFEILTSVPAWLFGQSLASPHTLHPMITDVGLVQQHALAEDLPATLEALDRFYPLDEQRIDQAAAALQGCQLVLCDIAPLGIAAAKRAGIPSILVENFTWDWIYAAYAEQWPDFAPHVEGLSALFAQADHHLQASPVCCPMRCDRQVDPVARRPRDPVAIRRRLECGSEQRLILITMGGVGGGKQEIALHSLRERRDLVAVFSGQSREEKFSGNLRFLAQDGPWYHPDLVAAADLVVGKVGYSTVAEAYQAGTAFAYVARRGFRESATLEAFLDSHLLSWKIEECDLQSGLWLDTLPSWSNSRRAVEDRANGADQVADYLIELLGQTHARP</sequence>
<organism evidence="1 2">
    <name type="scientific">Desulfobulbus propionicus (strain ATCC 33891 / DSM 2032 / VKM B-1956 / 1pr3)</name>
    <dbReference type="NCBI Taxonomy" id="577650"/>
    <lineage>
        <taxon>Bacteria</taxon>
        <taxon>Pseudomonadati</taxon>
        <taxon>Thermodesulfobacteriota</taxon>
        <taxon>Desulfobulbia</taxon>
        <taxon>Desulfobulbales</taxon>
        <taxon>Desulfobulbaceae</taxon>
        <taxon>Desulfobulbus</taxon>
    </lineage>
</organism>
<dbReference type="PANTHER" id="PTHR38134:SF2">
    <property type="entry name" value="GALACTOKINASE"/>
    <property type="match status" value="1"/>
</dbReference>
<evidence type="ECO:0000313" key="2">
    <source>
        <dbReference type="Proteomes" id="UP000006365"/>
    </source>
</evidence>
<gene>
    <name evidence="1" type="ordered locus">Despr_0702</name>
</gene>
<dbReference type="AlphaFoldDB" id="A0A7U3YK52"/>
<reference evidence="1 2" key="1">
    <citation type="journal article" date="2011" name="Stand. Genomic Sci.">
        <title>Complete genome sequence of Desulfobulbus propionicus type strain (1pr3).</title>
        <authorList>
            <person name="Pagani I."/>
            <person name="Lapidus A."/>
            <person name="Nolan M."/>
            <person name="Lucas S."/>
            <person name="Hammon N."/>
            <person name="Deshpande S."/>
            <person name="Cheng J.F."/>
            <person name="Chertkov O."/>
            <person name="Davenport K."/>
            <person name="Tapia R."/>
            <person name="Han C."/>
            <person name="Goodwin L."/>
            <person name="Pitluck S."/>
            <person name="Liolios K."/>
            <person name="Mavromatis K."/>
            <person name="Ivanova N."/>
            <person name="Mikhailova N."/>
            <person name="Pati A."/>
            <person name="Chen A."/>
            <person name="Palaniappan K."/>
            <person name="Land M."/>
            <person name="Hauser L."/>
            <person name="Chang Y.J."/>
            <person name="Jeffries C.D."/>
            <person name="Detter J.C."/>
            <person name="Brambilla E."/>
            <person name="Kannan K.P."/>
            <person name="Djao O.D."/>
            <person name="Rohde M."/>
            <person name="Pukall R."/>
            <person name="Spring S."/>
            <person name="Goker M."/>
            <person name="Sikorski J."/>
            <person name="Woyke T."/>
            <person name="Bristow J."/>
            <person name="Eisen J.A."/>
            <person name="Markowitz V."/>
            <person name="Hugenholtz P."/>
            <person name="Kyrpides N.C."/>
            <person name="Klenk H.P."/>
        </authorList>
    </citation>
    <scope>NUCLEOTIDE SEQUENCE [LARGE SCALE GENOMIC DNA]</scope>
    <source>
        <strain evidence="2">ATCC 33891 / DSM 2032 / 1pr3</strain>
    </source>
</reference>
<evidence type="ECO:0008006" key="3">
    <source>
        <dbReference type="Google" id="ProtNLM"/>
    </source>
</evidence>
<dbReference type="InterPro" id="IPR053205">
    <property type="entry name" value="GHMP_kinase_L-arabinokinase"/>
</dbReference>
<name>A0A7U3YK52_DESPD</name>
<dbReference type="PANTHER" id="PTHR38134">
    <property type="entry name" value="SLR1395 PROTEIN"/>
    <property type="match status" value="1"/>
</dbReference>
<keyword evidence="2" id="KW-1185">Reference proteome</keyword>
<accession>A0A7U3YK52</accession>
<dbReference type="KEGG" id="dpr:Despr_0702"/>
<evidence type="ECO:0000313" key="1">
    <source>
        <dbReference type="EMBL" id="ADW16877.1"/>
    </source>
</evidence>